<dbReference type="GeneID" id="25981559"/>
<evidence type="ECO:0000256" key="3">
    <source>
        <dbReference type="ARBA" id="ARBA00022552"/>
    </source>
</evidence>
<feature type="domain" description="UTP23 sensor motif region" evidence="9">
    <location>
        <begin position="594"/>
        <end position="613"/>
    </location>
</feature>
<comment type="similarity">
    <text evidence="6">Belongs to the UTP23/FCF1 family. UTP23 subfamily.</text>
</comment>
<accession>F0XSC7</accession>
<dbReference type="Pfam" id="PF04900">
    <property type="entry name" value="Fcf1"/>
    <property type="match status" value="1"/>
</dbReference>
<feature type="compositionally biased region" description="Basic residues" evidence="8">
    <location>
        <begin position="641"/>
        <end position="651"/>
    </location>
</feature>
<name>F0XSC7_GROCL</name>
<feature type="compositionally biased region" description="Acidic residues" evidence="8">
    <location>
        <begin position="567"/>
        <end position="581"/>
    </location>
</feature>
<dbReference type="InterPro" id="IPR057776">
    <property type="entry name" value="UTP23_sensor"/>
</dbReference>
<evidence type="ECO:0000256" key="7">
    <source>
        <dbReference type="ARBA" id="ARBA00076388"/>
    </source>
</evidence>
<dbReference type="Proteomes" id="UP000007796">
    <property type="component" value="Unassembled WGS sequence"/>
</dbReference>
<organism evidence="11">
    <name type="scientific">Grosmannia clavigera (strain kw1407 / UAMH 11150)</name>
    <name type="common">Blue stain fungus</name>
    <name type="synonym">Graphiocladiella clavigera</name>
    <dbReference type="NCBI Taxonomy" id="655863"/>
    <lineage>
        <taxon>Eukaryota</taxon>
        <taxon>Fungi</taxon>
        <taxon>Dikarya</taxon>
        <taxon>Ascomycota</taxon>
        <taxon>Pezizomycotina</taxon>
        <taxon>Sordariomycetes</taxon>
        <taxon>Sordariomycetidae</taxon>
        <taxon>Ophiostomatales</taxon>
        <taxon>Ophiostomataceae</taxon>
        <taxon>Leptographium</taxon>
    </lineage>
</organism>
<comment type="subcellular location">
    <subcellularLocation>
        <location evidence="1">Nucleus</location>
        <location evidence="1">Nucleolus</location>
    </subcellularLocation>
</comment>
<reference evidence="10 11" key="1">
    <citation type="journal article" date="2011" name="Proc. Natl. Acad. Sci. U.S.A.">
        <title>Genome and transcriptome analyses of the mountain pine beetle-fungal symbiont Grosmannia clavigera, a lodgepole pine pathogen.</title>
        <authorList>
            <person name="DiGuistini S."/>
            <person name="Wang Y."/>
            <person name="Liao N.Y."/>
            <person name="Taylor G."/>
            <person name="Tanguay P."/>
            <person name="Feau N."/>
            <person name="Henrissat B."/>
            <person name="Chan S.K."/>
            <person name="Hesse-Orce U."/>
            <person name="Alamouti S.M."/>
            <person name="Tsui C.K.M."/>
            <person name="Docking R.T."/>
            <person name="Levasseur A."/>
            <person name="Haridas S."/>
            <person name="Robertson G."/>
            <person name="Birol I."/>
            <person name="Holt R.A."/>
            <person name="Marra M.A."/>
            <person name="Hamelin R.C."/>
            <person name="Hirst M."/>
            <person name="Jones S.J.M."/>
            <person name="Bohlmann J."/>
            <person name="Breuil C."/>
        </authorList>
    </citation>
    <scope>NUCLEOTIDE SEQUENCE [LARGE SCALE GENOMIC DNA]</scope>
    <source>
        <strain evidence="11">kw1407 / UAMH 11150</strain>
    </source>
</reference>
<feature type="compositionally biased region" description="Low complexity" evidence="8">
    <location>
        <begin position="655"/>
        <end position="672"/>
    </location>
</feature>
<dbReference type="EMBL" id="GL629990">
    <property type="protein sequence ID" value="EFW99590.1"/>
    <property type="molecule type" value="Genomic_DNA"/>
</dbReference>
<dbReference type="FunFam" id="3.40.50.1010:FF:000006">
    <property type="entry name" value="rRNA-processing protein UTP23 homolog"/>
    <property type="match status" value="1"/>
</dbReference>
<evidence type="ECO:0000256" key="2">
    <source>
        <dbReference type="ARBA" id="ARBA00022517"/>
    </source>
</evidence>
<evidence type="ECO:0000256" key="4">
    <source>
        <dbReference type="ARBA" id="ARBA00023242"/>
    </source>
</evidence>
<dbReference type="SUPFAM" id="SSF81606">
    <property type="entry name" value="PP2C-like"/>
    <property type="match status" value="1"/>
</dbReference>
<keyword evidence="3" id="KW-0698">rRNA processing</keyword>
<protein>
    <recommendedName>
        <fullName evidence="7">U three protein 23</fullName>
    </recommendedName>
</protein>
<dbReference type="CDD" id="cd09865">
    <property type="entry name" value="PIN_ScUtp23p-like"/>
    <property type="match status" value="1"/>
</dbReference>
<dbReference type="InterPro" id="IPR029060">
    <property type="entry name" value="PIN-like_dom_sf"/>
</dbReference>
<evidence type="ECO:0000256" key="5">
    <source>
        <dbReference type="ARBA" id="ARBA00037300"/>
    </source>
</evidence>
<feature type="region of interest" description="Disordered" evidence="8">
    <location>
        <begin position="554"/>
        <end position="672"/>
    </location>
</feature>
<dbReference type="GO" id="GO:0032040">
    <property type="term" value="C:small-subunit processome"/>
    <property type="evidence" value="ECO:0007669"/>
    <property type="project" value="InterPro"/>
</dbReference>
<keyword evidence="2" id="KW-0690">Ribosome biogenesis</keyword>
<evidence type="ECO:0000313" key="11">
    <source>
        <dbReference type="Proteomes" id="UP000007796"/>
    </source>
</evidence>
<dbReference type="Gene3D" id="3.40.50.1010">
    <property type="entry name" value="5'-nuclease"/>
    <property type="match status" value="1"/>
</dbReference>
<dbReference type="HOGENOM" id="CLU_026448_0_0_1"/>
<comment type="function">
    <text evidence="5">Involved in rRNA-processing and ribosome biogenesis.</text>
</comment>
<dbReference type="STRING" id="655863.F0XSC7"/>
<evidence type="ECO:0000256" key="1">
    <source>
        <dbReference type="ARBA" id="ARBA00004604"/>
    </source>
</evidence>
<evidence type="ECO:0000313" key="10">
    <source>
        <dbReference type="EMBL" id="EFW99590.1"/>
    </source>
</evidence>
<dbReference type="InParanoid" id="F0XSC7"/>
<evidence type="ECO:0000256" key="6">
    <source>
        <dbReference type="ARBA" id="ARBA00038503"/>
    </source>
</evidence>
<dbReference type="GO" id="GO:0006364">
    <property type="term" value="P:rRNA processing"/>
    <property type="evidence" value="ECO:0007669"/>
    <property type="project" value="UniProtKB-KW"/>
</dbReference>
<dbReference type="RefSeq" id="XP_014169073.1">
    <property type="nucleotide sequence ID" value="XM_014313598.1"/>
</dbReference>
<evidence type="ECO:0000259" key="9">
    <source>
        <dbReference type="Pfam" id="PF24779"/>
    </source>
</evidence>
<dbReference type="InterPro" id="IPR036457">
    <property type="entry name" value="PPM-type-like_dom_sf"/>
</dbReference>
<feature type="region of interest" description="Disordered" evidence="8">
    <location>
        <begin position="357"/>
        <end position="377"/>
    </location>
</feature>
<dbReference type="SUPFAM" id="SSF88723">
    <property type="entry name" value="PIN domain-like"/>
    <property type="match status" value="1"/>
</dbReference>
<keyword evidence="11" id="KW-1185">Reference proteome</keyword>
<dbReference type="OrthoDB" id="25675at2759"/>
<sequence>MSSTAIAASPDPCCYTHDADDHNDADLPYNRCGRPPFARPSPPQPFRFDTGVGMFAKRTPRPFPPPFYSPPSASFSDPLSTHHLSRDRRRAVVGGQLIGGCTNGDDAVYASEYFVAANDGVGAWSTRPRGHAGLWARLVAHFWADAVYNDLRAADAMHIPPDPARCLQQAYEQTMEATQAPNDWQGTTTATGAQLSYHRPEPTSKGAAGGGGGDGRSKYEPMLYVTNLGDSQVMVVRPAESLMVFKTKEQWHWFDCPRQLGTNSPDTPLSNAVVDTVPIHVGDVVLAMSDGVIDNLWSHEIVERVSRSVATWQAREKTDLDLERGMMAVVAEELVEAARVIAVDPYAESPYMEHAIEEGLPSEGDSSEADKDRMRAKRSKQYKKLVQQFNLHHGFREPYQVLVDADLVRDAQRFTMDLQAGLERTLHGKVKIMITQCCIRHLYAQGREDRSVNKAIDLAKTFERRRCGHKPEEFEEPLSTLACLGHVVDEKGRGENKHRYVVASQDQDVRRHMRGIAGVPLIYISRSVMIMEPMSAPTAKVGVQAERAKFRSELRKLTGEKRKRTDDDDGTDSDASDADDDKDNKDDTEKKKKKKKQYGLKAPNPLSIKKRKDKTTTTATALPKSSGEPAAKTSTDDAAPKRKRKRKHKHNSATPAEAGAVPVSAPAAVSDE</sequence>
<dbReference type="Gene3D" id="3.60.40.10">
    <property type="entry name" value="PPM-type phosphatase domain"/>
    <property type="match status" value="1"/>
</dbReference>
<dbReference type="FunFam" id="3.60.40.10:FF:000118">
    <property type="entry name" value="Phosphatase 2C-like domain-containing protein"/>
    <property type="match status" value="1"/>
</dbReference>
<dbReference type="eggNOG" id="KOG1379">
    <property type="taxonomic scope" value="Eukaryota"/>
</dbReference>
<proteinExistence type="inferred from homology"/>
<dbReference type="Pfam" id="PF24779">
    <property type="entry name" value="UTP23_sensor"/>
    <property type="match status" value="1"/>
</dbReference>
<dbReference type="AlphaFoldDB" id="F0XSC7"/>
<feature type="compositionally biased region" description="Basic and acidic residues" evidence="8">
    <location>
        <begin position="554"/>
        <end position="566"/>
    </location>
</feature>
<dbReference type="InterPro" id="IPR006984">
    <property type="entry name" value="Fcf1/UTP23"/>
</dbReference>
<gene>
    <name evidence="10" type="ORF">CMQ_7958</name>
</gene>
<keyword evidence="4" id="KW-0539">Nucleus</keyword>
<evidence type="ECO:0000256" key="8">
    <source>
        <dbReference type="SAM" id="MobiDB-lite"/>
    </source>
</evidence>
<dbReference type="PANTHER" id="PTHR12416">
    <property type="entry name" value="RRNA-PROCESSING PROTEIN UTP23 HOMOLOG"/>
    <property type="match status" value="1"/>
</dbReference>
<dbReference type="eggNOG" id="KOG3164">
    <property type="taxonomic scope" value="Eukaryota"/>
</dbReference>